<proteinExistence type="predicted"/>
<accession>A0A2H0TV75</accession>
<protein>
    <submittedName>
        <fullName evidence="3">Uncharacterized protein</fullName>
    </submittedName>
</protein>
<dbReference type="Proteomes" id="UP000231530">
    <property type="component" value="Unassembled WGS sequence"/>
</dbReference>
<evidence type="ECO:0000313" key="3">
    <source>
        <dbReference type="EMBL" id="PIR76059.1"/>
    </source>
</evidence>
<keyword evidence="2" id="KW-1133">Transmembrane helix</keyword>
<feature type="transmembrane region" description="Helical" evidence="2">
    <location>
        <begin position="67"/>
        <end position="84"/>
    </location>
</feature>
<name>A0A2H0TV75_9BACT</name>
<sequence length="284" mass="31904">MPPKKRKVTSSSEEMPKKIVRKKKILVDEVIAPIERKETPPSPPERVFLSSNANKSSQKKHGSNSPLLFFIIILFIAVVGVYAYQKKQTDSVVSKLSTLENKLTGKIGEIEQGIDTAKQQAEEEKMNAIADATTKKYTSAKYDYSFIYPTRYKVMSVNTDIDETYKEQIVLMRASDIDLYADSLEGGPNISFMLYANPNNLSLVDWLTENKNMTNVAEDTELTETQIDGRTGYSYTWEGLGSADAIAVAYDGYILLGTGWYMDEANIEIRGDFQAMLQTLVLKQ</sequence>
<evidence type="ECO:0000256" key="2">
    <source>
        <dbReference type="SAM" id="Phobius"/>
    </source>
</evidence>
<feature type="region of interest" description="Disordered" evidence="1">
    <location>
        <begin position="33"/>
        <end position="62"/>
    </location>
</feature>
<gene>
    <name evidence="3" type="ORF">COU32_04165</name>
</gene>
<evidence type="ECO:0000256" key="1">
    <source>
        <dbReference type="SAM" id="MobiDB-lite"/>
    </source>
</evidence>
<evidence type="ECO:0000313" key="4">
    <source>
        <dbReference type="Proteomes" id="UP000231530"/>
    </source>
</evidence>
<comment type="caution">
    <text evidence="3">The sequence shown here is derived from an EMBL/GenBank/DDBJ whole genome shotgun (WGS) entry which is preliminary data.</text>
</comment>
<dbReference type="EMBL" id="PFBY01000043">
    <property type="protein sequence ID" value="PIR76059.1"/>
    <property type="molecule type" value="Genomic_DNA"/>
</dbReference>
<dbReference type="AlphaFoldDB" id="A0A2H0TV75"/>
<keyword evidence="2" id="KW-0472">Membrane</keyword>
<organism evidence="3 4">
    <name type="scientific">Candidatus Magasanikbacteria bacterium CG10_big_fil_rev_8_21_14_0_10_42_10</name>
    <dbReference type="NCBI Taxonomy" id="1974649"/>
    <lineage>
        <taxon>Bacteria</taxon>
        <taxon>Candidatus Magasanikiibacteriota</taxon>
    </lineage>
</organism>
<keyword evidence="2" id="KW-0812">Transmembrane</keyword>
<reference evidence="4" key="1">
    <citation type="submission" date="2017-09" db="EMBL/GenBank/DDBJ databases">
        <title>Depth-based differentiation of microbial function through sediment-hosted aquifers and enrichment of novel symbionts in the deep terrestrial subsurface.</title>
        <authorList>
            <person name="Probst A.J."/>
            <person name="Ladd B."/>
            <person name="Jarett J.K."/>
            <person name="Geller-Mcgrath D.E."/>
            <person name="Sieber C.M.K."/>
            <person name="Emerson J.B."/>
            <person name="Anantharaman K."/>
            <person name="Thomas B.C."/>
            <person name="Malmstrom R."/>
            <person name="Stieglmeier M."/>
            <person name="Klingl A."/>
            <person name="Woyke T."/>
            <person name="Ryan C.M."/>
            <person name="Banfield J.F."/>
        </authorList>
    </citation>
    <scope>NUCLEOTIDE SEQUENCE [LARGE SCALE GENOMIC DNA]</scope>
</reference>